<protein>
    <submittedName>
        <fullName evidence="2">Uncharacterized protein</fullName>
    </submittedName>
</protein>
<keyword evidence="3" id="KW-1185">Reference proteome</keyword>
<dbReference type="EMBL" id="RBXO01000001">
    <property type="protein sequence ID" value="RKT54601.1"/>
    <property type="molecule type" value="Genomic_DNA"/>
</dbReference>
<name>A0A495VYV1_9PSEU</name>
<dbReference type="AlphaFoldDB" id="A0A495VYV1"/>
<gene>
    <name evidence="2" type="ORF">C8E97_3247</name>
</gene>
<feature type="compositionally biased region" description="Basic and acidic residues" evidence="1">
    <location>
        <begin position="45"/>
        <end position="55"/>
    </location>
</feature>
<feature type="compositionally biased region" description="Basic and acidic residues" evidence="1">
    <location>
        <begin position="8"/>
        <end position="20"/>
    </location>
</feature>
<comment type="caution">
    <text evidence="2">The sequence shown here is derived from an EMBL/GenBank/DDBJ whole genome shotgun (WGS) entry which is preliminary data.</text>
</comment>
<proteinExistence type="predicted"/>
<evidence type="ECO:0000313" key="2">
    <source>
        <dbReference type="EMBL" id="RKT54601.1"/>
    </source>
</evidence>
<dbReference type="Proteomes" id="UP000282084">
    <property type="component" value="Unassembled WGS sequence"/>
</dbReference>
<reference evidence="2 3" key="1">
    <citation type="submission" date="2018-10" db="EMBL/GenBank/DDBJ databases">
        <title>Sequencing the genomes of 1000 actinobacteria strains.</title>
        <authorList>
            <person name="Klenk H.-P."/>
        </authorList>
    </citation>
    <scope>NUCLEOTIDE SEQUENCE [LARGE SCALE GENOMIC DNA]</scope>
    <source>
        <strain evidence="2 3">DSM 43800</strain>
    </source>
</reference>
<accession>A0A495VYV1</accession>
<organism evidence="2 3">
    <name type="scientific">Saccharothrix australiensis</name>
    <dbReference type="NCBI Taxonomy" id="2072"/>
    <lineage>
        <taxon>Bacteria</taxon>
        <taxon>Bacillati</taxon>
        <taxon>Actinomycetota</taxon>
        <taxon>Actinomycetes</taxon>
        <taxon>Pseudonocardiales</taxon>
        <taxon>Pseudonocardiaceae</taxon>
        <taxon>Saccharothrix</taxon>
    </lineage>
</organism>
<feature type="region of interest" description="Disordered" evidence="1">
    <location>
        <begin position="36"/>
        <end position="55"/>
    </location>
</feature>
<sequence>MVGRTIRSSRETSVETRPERYVPPVAAKAGQFARDTFGAYKKGKRDNGREGYRPR</sequence>
<evidence type="ECO:0000313" key="3">
    <source>
        <dbReference type="Proteomes" id="UP000282084"/>
    </source>
</evidence>
<evidence type="ECO:0000256" key="1">
    <source>
        <dbReference type="SAM" id="MobiDB-lite"/>
    </source>
</evidence>
<feature type="region of interest" description="Disordered" evidence="1">
    <location>
        <begin position="1"/>
        <end position="21"/>
    </location>
</feature>